<dbReference type="InterPro" id="IPR020568">
    <property type="entry name" value="Ribosomal_Su5_D2-typ_SF"/>
</dbReference>
<dbReference type="InterPro" id="IPR023582">
    <property type="entry name" value="Impact"/>
</dbReference>
<evidence type="ECO:0000256" key="1">
    <source>
        <dbReference type="ARBA" id="ARBA00007665"/>
    </source>
</evidence>
<dbReference type="GO" id="GO:0140469">
    <property type="term" value="P:GCN2-mediated signaling"/>
    <property type="evidence" value="ECO:0007669"/>
    <property type="project" value="TreeGrafter"/>
</dbReference>
<protein>
    <recommendedName>
        <fullName evidence="2">Impact N-terminal domain-containing protein</fullName>
    </recommendedName>
</protein>
<dbReference type="InterPro" id="IPR036956">
    <property type="entry name" value="Impact_N_sf"/>
</dbReference>
<gene>
    <name evidence="3" type="ORF">CGI_10024510</name>
</gene>
<reference evidence="3" key="1">
    <citation type="journal article" date="2012" name="Nature">
        <title>The oyster genome reveals stress adaptation and complexity of shell formation.</title>
        <authorList>
            <person name="Zhang G."/>
            <person name="Fang X."/>
            <person name="Guo X."/>
            <person name="Li L."/>
            <person name="Luo R."/>
            <person name="Xu F."/>
            <person name="Yang P."/>
            <person name="Zhang L."/>
            <person name="Wang X."/>
            <person name="Qi H."/>
            <person name="Xiong Z."/>
            <person name="Que H."/>
            <person name="Xie Y."/>
            <person name="Holland P.W."/>
            <person name="Paps J."/>
            <person name="Zhu Y."/>
            <person name="Wu F."/>
            <person name="Chen Y."/>
            <person name="Wang J."/>
            <person name="Peng C."/>
            <person name="Meng J."/>
            <person name="Yang L."/>
            <person name="Liu J."/>
            <person name="Wen B."/>
            <person name="Zhang N."/>
            <person name="Huang Z."/>
            <person name="Zhu Q."/>
            <person name="Feng Y."/>
            <person name="Mount A."/>
            <person name="Hedgecock D."/>
            <person name="Xu Z."/>
            <person name="Liu Y."/>
            <person name="Domazet-Loso T."/>
            <person name="Du Y."/>
            <person name="Sun X."/>
            <person name="Zhang S."/>
            <person name="Liu B."/>
            <person name="Cheng P."/>
            <person name="Jiang X."/>
            <person name="Li J."/>
            <person name="Fan D."/>
            <person name="Wang W."/>
            <person name="Fu W."/>
            <person name="Wang T."/>
            <person name="Wang B."/>
            <person name="Zhang J."/>
            <person name="Peng Z."/>
            <person name="Li Y."/>
            <person name="Li N."/>
            <person name="Wang J."/>
            <person name="Chen M."/>
            <person name="He Y."/>
            <person name="Tan F."/>
            <person name="Song X."/>
            <person name="Zheng Q."/>
            <person name="Huang R."/>
            <person name="Yang H."/>
            <person name="Du X."/>
            <person name="Chen L."/>
            <person name="Yang M."/>
            <person name="Gaffney P.M."/>
            <person name="Wang S."/>
            <person name="Luo L."/>
            <person name="She Z."/>
            <person name="Ming Y."/>
            <person name="Huang W."/>
            <person name="Zhang S."/>
            <person name="Huang B."/>
            <person name="Zhang Y."/>
            <person name="Qu T."/>
            <person name="Ni P."/>
            <person name="Miao G."/>
            <person name="Wang J."/>
            <person name="Wang Q."/>
            <person name="Steinberg C.E."/>
            <person name="Wang H."/>
            <person name="Li N."/>
            <person name="Qian L."/>
            <person name="Zhang G."/>
            <person name="Li Y."/>
            <person name="Yang H."/>
            <person name="Liu X."/>
            <person name="Wang J."/>
            <person name="Yin Y."/>
            <person name="Wang J."/>
        </authorList>
    </citation>
    <scope>NUCLEOTIDE SEQUENCE [LARGE SCALE GENOMIC DNA]</scope>
    <source>
        <strain evidence="3">05x7-T-G4-1.051#20</strain>
    </source>
</reference>
<name>K1Q8I3_MAGGI</name>
<dbReference type="PANTHER" id="PTHR16301">
    <property type="entry name" value="IMPACT-RELATED"/>
    <property type="match status" value="1"/>
</dbReference>
<dbReference type="GO" id="GO:0005737">
    <property type="term" value="C:cytoplasm"/>
    <property type="evidence" value="ECO:0007669"/>
    <property type="project" value="TreeGrafter"/>
</dbReference>
<evidence type="ECO:0000259" key="2">
    <source>
        <dbReference type="Pfam" id="PF01205"/>
    </source>
</evidence>
<dbReference type="SUPFAM" id="SSF54211">
    <property type="entry name" value="Ribosomal protein S5 domain 2-like"/>
    <property type="match status" value="1"/>
</dbReference>
<dbReference type="HOGENOM" id="CLU_2280132_0_0_1"/>
<accession>K1Q8I3</accession>
<organism evidence="3">
    <name type="scientific">Magallana gigas</name>
    <name type="common">Pacific oyster</name>
    <name type="synonym">Crassostrea gigas</name>
    <dbReference type="NCBI Taxonomy" id="29159"/>
    <lineage>
        <taxon>Eukaryota</taxon>
        <taxon>Metazoa</taxon>
        <taxon>Spiralia</taxon>
        <taxon>Lophotrochozoa</taxon>
        <taxon>Mollusca</taxon>
        <taxon>Bivalvia</taxon>
        <taxon>Autobranchia</taxon>
        <taxon>Pteriomorphia</taxon>
        <taxon>Ostreida</taxon>
        <taxon>Ostreoidea</taxon>
        <taxon>Ostreidae</taxon>
        <taxon>Magallana</taxon>
    </lineage>
</organism>
<dbReference type="PANTHER" id="PTHR16301:SF25">
    <property type="entry name" value="PROTEIN IMPACT"/>
    <property type="match status" value="1"/>
</dbReference>
<evidence type="ECO:0000313" key="3">
    <source>
        <dbReference type="EMBL" id="EKC30278.1"/>
    </source>
</evidence>
<dbReference type="Gene3D" id="3.30.230.30">
    <property type="entry name" value="Impact, N-terminal domain"/>
    <property type="match status" value="1"/>
</dbReference>
<dbReference type="Pfam" id="PF01205">
    <property type="entry name" value="Impact_N"/>
    <property type="match status" value="1"/>
</dbReference>
<dbReference type="AlphaFoldDB" id="K1Q8I3"/>
<dbReference type="GO" id="GO:0006446">
    <property type="term" value="P:regulation of translational initiation"/>
    <property type="evidence" value="ECO:0007669"/>
    <property type="project" value="TreeGrafter"/>
</dbReference>
<comment type="similarity">
    <text evidence="1">Belongs to the IMPACT family.</text>
</comment>
<dbReference type="InterPro" id="IPR001498">
    <property type="entry name" value="Impact_N"/>
</dbReference>
<feature type="domain" description="Impact N-terminal" evidence="2">
    <location>
        <begin position="31"/>
        <end position="96"/>
    </location>
</feature>
<sequence>MGTRPTADEVISGDTMKLSVSAGDQMEDNGNRFASHAPTVDSFKKVRESLVEILRIPTISSASHNVIAYRFVSFLQHEGSDDDGEHVAGRAMQRTICHVIKRL</sequence>
<proteinExistence type="inferred from homology"/>
<dbReference type="InParanoid" id="K1Q8I3"/>
<dbReference type="EMBL" id="JH818600">
    <property type="protein sequence ID" value="EKC30278.1"/>
    <property type="molecule type" value="Genomic_DNA"/>
</dbReference>